<keyword evidence="2" id="KW-0812">Transmembrane</keyword>
<feature type="domain" description="DUF4178" evidence="3">
    <location>
        <begin position="274"/>
        <end position="410"/>
    </location>
</feature>
<dbReference type="Pfam" id="PF13785">
    <property type="entry name" value="DUF4178"/>
    <property type="match status" value="2"/>
</dbReference>
<gene>
    <name evidence="4" type="ORF">IPJ48_11900</name>
</gene>
<keyword evidence="2" id="KW-0472">Membrane</keyword>
<name>A0A9D7ID61_9RHOO</name>
<dbReference type="Proteomes" id="UP000886602">
    <property type="component" value="Unassembled WGS sequence"/>
</dbReference>
<feature type="region of interest" description="Disordered" evidence="1">
    <location>
        <begin position="628"/>
        <end position="648"/>
    </location>
</feature>
<evidence type="ECO:0000313" key="5">
    <source>
        <dbReference type="Proteomes" id="UP000886602"/>
    </source>
</evidence>
<proteinExistence type="predicted"/>
<comment type="caution">
    <text evidence="4">The sequence shown here is derived from an EMBL/GenBank/DDBJ whole genome shotgun (WGS) entry which is preliminary data.</text>
</comment>
<dbReference type="EMBL" id="JADJNC010000018">
    <property type="protein sequence ID" value="MBK7423740.1"/>
    <property type="molecule type" value="Genomic_DNA"/>
</dbReference>
<evidence type="ECO:0000313" key="4">
    <source>
        <dbReference type="EMBL" id="MBK7423740.1"/>
    </source>
</evidence>
<evidence type="ECO:0000256" key="1">
    <source>
        <dbReference type="SAM" id="MobiDB-lite"/>
    </source>
</evidence>
<sequence>MKTANCPSCGAPVSFRSAASVYAVCEFCRSTLLRDGEDLKNLGRMADLMDDPTLIQIGSEGTYRGLHFGVIGRIQLRHESGLWNEWHILFDDARSAWLSEAGGEYVVSSLVPVTETLPAFETLAPEMQISVAGRPFTVTDLESARCISGQGELPFRVEAGYDVNTADLRSSDRFVTIDYSETPPLVFVGYPATFDELKLSHLKDSAEASAGGAPSVKARAFNCPHCASPLSVHSGAIESVACDSCGSIIGIDNENVQLLARAAQSMRIEPWLPLGSKGKLHDIEWEAIGFLRRSTQSGGIDYAWSEYLLFNAEQGFAWLTEYEGHWNYVRTLSSPPPVSRGQASFKRKDGEFKLFSSGKAEVVYVVGEFYWRVAVGESCLVEDYICPPLMLSREVSNKEASWSESEYLEPEALSAAFKIGFSPPARIGVFANQPNPLIERHRGVCGLFWKLALAATLVQLAFVFIFSSHLVLKQQVVLSPHNEDATLTTQEFTLQSRARSLRVRHSTDVDNNWVDITTTLVEKKTGEAYQGAQEVSYYRGVDDGESWSEGTRDDAIAFRDIPPGNYYLTIEYELGKDRPAAVFDTIEVVRNPVTWSNYVLLMIFLAVFPLYSRWRRNAFEARRWNESDLGGGDESEFDFGDSGSDGDD</sequence>
<feature type="domain" description="DUF4178" evidence="3">
    <location>
        <begin position="56"/>
        <end position="190"/>
    </location>
</feature>
<protein>
    <submittedName>
        <fullName evidence="4">DUF4178 domain-containing protein</fullName>
    </submittedName>
</protein>
<dbReference type="AlphaFoldDB" id="A0A9D7ID61"/>
<evidence type="ECO:0000256" key="2">
    <source>
        <dbReference type="SAM" id="Phobius"/>
    </source>
</evidence>
<keyword evidence="2" id="KW-1133">Transmembrane helix</keyword>
<accession>A0A9D7ID61</accession>
<dbReference type="InterPro" id="IPR025235">
    <property type="entry name" value="DUF4178"/>
</dbReference>
<feature type="compositionally biased region" description="Acidic residues" evidence="1">
    <location>
        <begin position="631"/>
        <end position="648"/>
    </location>
</feature>
<reference evidence="4" key="1">
    <citation type="submission" date="2020-10" db="EMBL/GenBank/DDBJ databases">
        <title>Connecting structure to function with the recovery of over 1000 high-quality activated sludge metagenome-assembled genomes encoding full-length rRNA genes using long-read sequencing.</title>
        <authorList>
            <person name="Singleton C.M."/>
            <person name="Petriglieri F."/>
            <person name="Kristensen J.M."/>
            <person name="Kirkegaard R.H."/>
            <person name="Michaelsen T.Y."/>
            <person name="Andersen M.H."/>
            <person name="Karst S.M."/>
            <person name="Dueholm M.S."/>
            <person name="Nielsen P.H."/>
            <person name="Albertsen M."/>
        </authorList>
    </citation>
    <scope>NUCLEOTIDE SEQUENCE</scope>
    <source>
        <strain evidence="4">EsbW_18-Q3-R4-48_MAXAC.044</strain>
    </source>
</reference>
<feature type="transmembrane region" description="Helical" evidence="2">
    <location>
        <begin position="595"/>
        <end position="614"/>
    </location>
</feature>
<organism evidence="4 5">
    <name type="scientific">Candidatus Propionivibrio dominans</name>
    <dbReference type="NCBI Taxonomy" id="2954373"/>
    <lineage>
        <taxon>Bacteria</taxon>
        <taxon>Pseudomonadati</taxon>
        <taxon>Pseudomonadota</taxon>
        <taxon>Betaproteobacteria</taxon>
        <taxon>Rhodocyclales</taxon>
        <taxon>Rhodocyclaceae</taxon>
        <taxon>Propionivibrio</taxon>
    </lineage>
</organism>
<evidence type="ECO:0000259" key="3">
    <source>
        <dbReference type="Pfam" id="PF13785"/>
    </source>
</evidence>